<dbReference type="EMBL" id="UYRR01000970">
    <property type="protein sequence ID" value="VDK18363.1"/>
    <property type="molecule type" value="Genomic_DNA"/>
</dbReference>
<evidence type="ECO:0000259" key="2">
    <source>
        <dbReference type="Pfam" id="PF23096"/>
    </source>
</evidence>
<dbReference type="GO" id="GO:0005634">
    <property type="term" value="C:nucleus"/>
    <property type="evidence" value="ECO:0007669"/>
    <property type="project" value="TreeGrafter"/>
</dbReference>
<sequence length="302" mass="35536">MLFRNYNDILLPIFKPVFQSMVVSEKVRDRRFAAEFFAGIIRGSRYWTFEKLNAMWQWIGPILASAFEELTPDSFANWVEALQVRWCAICNPSLNWMICNPRHRIAKIYFKALMQYLLWNFKANFAVVRRSVFCLLPLLAHFENDSDQELALLCYQNLHIGLSNSVIDEGDATFVMDVIEKTMHYSRSWKSKVSLLKFCQVLVFSNLFVFENYDRPQKILQLINYLITHPQVEVRLAAAESIAGFIQCGYFSVSPSFIESLKELLREFRRTHQDNWDEHKKCFTFSQLKSINNLLVSPNYYV</sequence>
<dbReference type="Pfam" id="PF23096">
    <property type="entry name" value="HEAT_PSME4"/>
    <property type="match status" value="1"/>
</dbReference>
<evidence type="ECO:0000313" key="4">
    <source>
        <dbReference type="Proteomes" id="UP000267096"/>
    </source>
</evidence>
<dbReference type="PANTHER" id="PTHR32170:SF3">
    <property type="entry name" value="PROTEASOME ACTIVATOR COMPLEX SUBUNIT 4"/>
    <property type="match status" value="1"/>
</dbReference>
<dbReference type="GO" id="GO:0016504">
    <property type="term" value="F:peptidase activator activity"/>
    <property type="evidence" value="ECO:0007669"/>
    <property type="project" value="InterPro"/>
</dbReference>
<dbReference type="WBParaSite" id="ASIM_0000116201-mRNA-1">
    <property type="protein sequence ID" value="ASIM_0000116201-mRNA-1"/>
    <property type="gene ID" value="ASIM_0000116201"/>
</dbReference>
<dbReference type="InterPro" id="IPR021843">
    <property type="entry name" value="PSME4_C"/>
</dbReference>
<dbReference type="GO" id="GO:0070628">
    <property type="term" value="F:proteasome binding"/>
    <property type="evidence" value="ECO:0007669"/>
    <property type="project" value="InterPro"/>
</dbReference>
<dbReference type="PANTHER" id="PTHR32170">
    <property type="entry name" value="PROTEASOME ACTIVATOR COMPLEX SUBUNIT 4"/>
    <property type="match status" value="1"/>
</dbReference>
<reference evidence="5" key="1">
    <citation type="submission" date="2017-02" db="UniProtKB">
        <authorList>
            <consortium name="WormBaseParasite"/>
        </authorList>
    </citation>
    <scope>IDENTIFICATION</scope>
</reference>
<dbReference type="SUPFAM" id="SSF48371">
    <property type="entry name" value="ARM repeat"/>
    <property type="match status" value="1"/>
</dbReference>
<gene>
    <name evidence="3" type="ORF">ASIM_LOCUS1051</name>
</gene>
<proteinExistence type="predicted"/>
<protein>
    <submittedName>
        <fullName evidence="5">Proteasome activator complex subunit 4 (inferred by orthology to a human protein)</fullName>
    </submittedName>
</protein>
<dbReference type="Pfam" id="PF11919">
    <property type="entry name" value="PSME4_C"/>
    <property type="match status" value="1"/>
</dbReference>
<feature type="domain" description="Proteasome activator complex subunit 4-like HEAT repeat-like" evidence="2">
    <location>
        <begin position="2"/>
        <end position="82"/>
    </location>
</feature>
<evidence type="ECO:0000313" key="3">
    <source>
        <dbReference type="EMBL" id="VDK18363.1"/>
    </source>
</evidence>
<dbReference type="GO" id="GO:0010499">
    <property type="term" value="P:proteasomal ubiquitin-independent protein catabolic process"/>
    <property type="evidence" value="ECO:0007669"/>
    <property type="project" value="TreeGrafter"/>
</dbReference>
<dbReference type="InterPro" id="IPR055455">
    <property type="entry name" value="HEAT_PSME4"/>
</dbReference>
<dbReference type="Proteomes" id="UP000267096">
    <property type="component" value="Unassembled WGS sequence"/>
</dbReference>
<name>A0A0M3J0W8_ANISI</name>
<dbReference type="OrthoDB" id="5848339at2759"/>
<reference evidence="3 4" key="2">
    <citation type="submission" date="2018-11" db="EMBL/GenBank/DDBJ databases">
        <authorList>
            <consortium name="Pathogen Informatics"/>
        </authorList>
    </citation>
    <scope>NUCLEOTIDE SEQUENCE [LARGE SCALE GENOMIC DNA]</scope>
</reference>
<dbReference type="GO" id="GO:0005829">
    <property type="term" value="C:cytosol"/>
    <property type="evidence" value="ECO:0007669"/>
    <property type="project" value="TreeGrafter"/>
</dbReference>
<keyword evidence="4" id="KW-1185">Reference proteome</keyword>
<evidence type="ECO:0000313" key="5">
    <source>
        <dbReference type="WBParaSite" id="ASIM_0000116201-mRNA-1"/>
    </source>
</evidence>
<dbReference type="InterPro" id="IPR016024">
    <property type="entry name" value="ARM-type_fold"/>
</dbReference>
<feature type="domain" description="Proteasome activator complex subunit 4 C-terminal" evidence="1">
    <location>
        <begin position="259"/>
        <end position="302"/>
    </location>
</feature>
<dbReference type="InterPro" id="IPR035309">
    <property type="entry name" value="PSME4"/>
</dbReference>
<evidence type="ECO:0000259" key="1">
    <source>
        <dbReference type="Pfam" id="PF11919"/>
    </source>
</evidence>
<accession>A0A0M3J0W8</accession>
<dbReference type="AlphaFoldDB" id="A0A0M3J0W8"/>
<organism evidence="5">
    <name type="scientific">Anisakis simplex</name>
    <name type="common">Herring worm</name>
    <dbReference type="NCBI Taxonomy" id="6269"/>
    <lineage>
        <taxon>Eukaryota</taxon>
        <taxon>Metazoa</taxon>
        <taxon>Ecdysozoa</taxon>
        <taxon>Nematoda</taxon>
        <taxon>Chromadorea</taxon>
        <taxon>Rhabditida</taxon>
        <taxon>Spirurina</taxon>
        <taxon>Ascaridomorpha</taxon>
        <taxon>Ascaridoidea</taxon>
        <taxon>Anisakidae</taxon>
        <taxon>Anisakis</taxon>
        <taxon>Anisakis simplex complex</taxon>
    </lineage>
</organism>